<evidence type="ECO:0000259" key="3">
    <source>
        <dbReference type="Pfam" id="PF13458"/>
    </source>
</evidence>
<evidence type="ECO:0000313" key="5">
    <source>
        <dbReference type="Proteomes" id="UP000037784"/>
    </source>
</evidence>
<organism evidence="4 5">
    <name type="scientific">Ardenticatena maritima</name>
    <dbReference type="NCBI Taxonomy" id="872965"/>
    <lineage>
        <taxon>Bacteria</taxon>
        <taxon>Bacillati</taxon>
        <taxon>Chloroflexota</taxon>
        <taxon>Ardenticatenia</taxon>
        <taxon>Ardenticatenales</taxon>
        <taxon>Ardenticatenaceae</taxon>
        <taxon>Ardenticatena</taxon>
    </lineage>
</organism>
<dbReference type="PANTHER" id="PTHR47151:SF2">
    <property type="entry name" value="AMINO ACID BINDING PROTEIN"/>
    <property type="match status" value="1"/>
</dbReference>
<dbReference type="EMBL" id="BBZA01000250">
    <property type="protein sequence ID" value="GAP64381.1"/>
    <property type="molecule type" value="Genomic_DNA"/>
</dbReference>
<keyword evidence="5" id="KW-1185">Reference proteome</keyword>
<feature type="domain" description="Leucine-binding protein" evidence="3">
    <location>
        <begin position="4"/>
        <end position="195"/>
    </location>
</feature>
<dbReference type="AlphaFoldDB" id="A0A0M8KAR3"/>
<dbReference type="SUPFAM" id="SSF53822">
    <property type="entry name" value="Periplasmic binding protein-like I"/>
    <property type="match status" value="1"/>
</dbReference>
<evidence type="ECO:0000256" key="1">
    <source>
        <dbReference type="ARBA" id="ARBA00010062"/>
    </source>
</evidence>
<dbReference type="CDD" id="cd06342">
    <property type="entry name" value="PBP1_ABC_LIVBP-like"/>
    <property type="match status" value="1"/>
</dbReference>
<dbReference type="STRING" id="872965.SE16_15205"/>
<name>A0A0M8KAR3_9CHLR</name>
<dbReference type="Gene3D" id="3.40.50.2300">
    <property type="match status" value="2"/>
</dbReference>
<accession>A0A0M8KAR3</accession>
<sequence length="205" mass="22129">MFKETFEGFGGEVTDYEGITVGEKDFRATLTKISAHQPEAIYFGGFQAEAALLVSQKNEVGLESAIFFTDDGAFSDQYIEAAGGAAEGSYATFADLPAGSPELEAFRARYKEKYGVEPSELGPFHAHAYDATMVLLNAIEKVAVDQDGTLLVPRKALAEAVRATKDYQGLSGTITCDEKGDCGSANIIIYQVQNGEWVRVFPPES</sequence>
<proteinExistence type="inferred from homology"/>
<dbReference type="Proteomes" id="UP000037784">
    <property type="component" value="Unassembled WGS sequence"/>
</dbReference>
<keyword evidence="2" id="KW-0732">Signal</keyword>
<gene>
    <name evidence="4" type="ORF">ARMA_2804</name>
</gene>
<comment type="caution">
    <text evidence="4">The sequence shown here is derived from an EMBL/GenBank/DDBJ whole genome shotgun (WGS) entry which is preliminary data.</text>
</comment>
<dbReference type="InterPro" id="IPR028082">
    <property type="entry name" value="Peripla_BP_I"/>
</dbReference>
<dbReference type="InterPro" id="IPR028081">
    <property type="entry name" value="Leu-bd"/>
</dbReference>
<dbReference type="Pfam" id="PF13458">
    <property type="entry name" value="Peripla_BP_6"/>
    <property type="match status" value="1"/>
</dbReference>
<dbReference type="InParanoid" id="A0A0M8KAR3"/>
<reference evidence="5" key="1">
    <citation type="submission" date="2015-08" db="EMBL/GenBank/DDBJ databases">
        <title>Draft Genome Sequence of a Heterotrophic Facultative Anaerobic Bacterium Ardenticatena maritima Strain 110S.</title>
        <authorList>
            <person name="Kawaichi S."/>
            <person name="Yoshida T."/>
            <person name="Sako Y."/>
            <person name="Nakamura R."/>
        </authorList>
    </citation>
    <scope>NUCLEOTIDE SEQUENCE [LARGE SCALE GENOMIC DNA]</scope>
    <source>
        <strain evidence="5">110S</strain>
    </source>
</reference>
<dbReference type="PANTHER" id="PTHR47151">
    <property type="entry name" value="LEU/ILE/VAL-BINDING ABC TRANSPORTER SUBUNIT"/>
    <property type="match status" value="1"/>
</dbReference>
<protein>
    <recommendedName>
        <fullName evidence="3">Leucine-binding protein domain-containing protein</fullName>
    </recommendedName>
</protein>
<evidence type="ECO:0000313" key="4">
    <source>
        <dbReference type="EMBL" id="GAP64381.1"/>
    </source>
</evidence>
<comment type="similarity">
    <text evidence="1">Belongs to the leucine-binding protein family.</text>
</comment>
<evidence type="ECO:0000256" key="2">
    <source>
        <dbReference type="ARBA" id="ARBA00022729"/>
    </source>
</evidence>